<keyword evidence="3" id="KW-1185">Reference proteome</keyword>
<accession>A0A0F3IFX5</accession>
<gene>
    <name evidence="2" type="ORF">VZ94_16245</name>
</gene>
<proteinExistence type="predicted"/>
<keyword evidence="1" id="KW-0812">Transmembrane</keyword>
<feature type="transmembrane region" description="Helical" evidence="1">
    <location>
        <begin position="58"/>
        <end position="78"/>
    </location>
</feature>
<sequence length="117" mass="13062">MCYAVMLTGFFGLFLLLMLWPTVLQPPKSLPVALILLVSVTPLLLPMRGLLNQQLKSCAVAAYISLLYFAHGSASFYYNPNERGYLALEIVLSLMLFIGAALFVRFSKPSYGRTTHR</sequence>
<evidence type="ECO:0000313" key="3">
    <source>
        <dbReference type="Proteomes" id="UP000033684"/>
    </source>
</evidence>
<dbReference type="Proteomes" id="UP000033684">
    <property type="component" value="Unassembled WGS sequence"/>
</dbReference>
<keyword evidence="1" id="KW-0472">Membrane</keyword>
<evidence type="ECO:0000313" key="2">
    <source>
        <dbReference type="EMBL" id="KJV05700.1"/>
    </source>
</evidence>
<dbReference type="InterPro" id="IPR018643">
    <property type="entry name" value="DUF2069_membrane"/>
</dbReference>
<organism evidence="2 3">
    <name type="scientific">Methylocucumis oryzae</name>
    <dbReference type="NCBI Taxonomy" id="1632867"/>
    <lineage>
        <taxon>Bacteria</taxon>
        <taxon>Pseudomonadati</taxon>
        <taxon>Pseudomonadota</taxon>
        <taxon>Gammaproteobacteria</taxon>
        <taxon>Methylococcales</taxon>
        <taxon>Methylococcaceae</taxon>
        <taxon>Methylocucumis</taxon>
    </lineage>
</organism>
<comment type="caution">
    <text evidence="2">The sequence shown here is derived from an EMBL/GenBank/DDBJ whole genome shotgun (WGS) entry which is preliminary data.</text>
</comment>
<feature type="transmembrane region" description="Helical" evidence="1">
    <location>
        <begin position="34"/>
        <end position="51"/>
    </location>
</feature>
<dbReference type="AlphaFoldDB" id="A0A0F3IFX5"/>
<dbReference type="EMBL" id="LAJX01000187">
    <property type="protein sequence ID" value="KJV05700.1"/>
    <property type="molecule type" value="Genomic_DNA"/>
</dbReference>
<reference evidence="2 3" key="2">
    <citation type="journal article" date="2016" name="Microb. Ecol.">
        <title>Genome Characteristics of a Novel Type I Methanotroph (Sn10-6) Isolated from a Flooded Indian Rice Field.</title>
        <authorList>
            <person name="Rahalkar M.C."/>
            <person name="Pandit P.S."/>
            <person name="Dhakephalkar P.K."/>
            <person name="Pore S."/>
            <person name="Arora P."/>
            <person name="Kapse N."/>
        </authorList>
    </citation>
    <scope>NUCLEOTIDE SEQUENCE [LARGE SCALE GENOMIC DNA]</scope>
    <source>
        <strain evidence="2 3">Sn10-6</strain>
    </source>
</reference>
<dbReference type="PATRIC" id="fig|1632867.3.peg.2041"/>
<evidence type="ECO:0008006" key="4">
    <source>
        <dbReference type="Google" id="ProtNLM"/>
    </source>
</evidence>
<reference evidence="3" key="1">
    <citation type="submission" date="2015-03" db="EMBL/GenBank/DDBJ databases">
        <title>Draft genome sequence of a novel methanotroph (Sn10-6) isolated from flooded ricefield rhizosphere in India.</title>
        <authorList>
            <person name="Pandit P.S."/>
            <person name="Pore S.D."/>
            <person name="Arora P."/>
            <person name="Kapse N.G."/>
            <person name="Dhakephalkar P.K."/>
            <person name="Rahalkar M.C."/>
        </authorList>
    </citation>
    <scope>NUCLEOTIDE SEQUENCE [LARGE SCALE GENOMIC DNA]</scope>
    <source>
        <strain evidence="3">Sn10-6</strain>
    </source>
</reference>
<name>A0A0F3IFX5_9GAMM</name>
<feature type="transmembrane region" description="Helical" evidence="1">
    <location>
        <begin position="84"/>
        <end position="104"/>
    </location>
</feature>
<protein>
    <recommendedName>
        <fullName evidence="4">DUF2069 domain-containing protein</fullName>
    </recommendedName>
</protein>
<evidence type="ECO:0000256" key="1">
    <source>
        <dbReference type="SAM" id="Phobius"/>
    </source>
</evidence>
<keyword evidence="1" id="KW-1133">Transmembrane helix</keyword>
<dbReference type="Pfam" id="PF09842">
    <property type="entry name" value="DUF2069"/>
    <property type="match status" value="1"/>
</dbReference>